<keyword evidence="3" id="KW-1185">Reference proteome</keyword>
<protein>
    <submittedName>
        <fullName evidence="2">Uncharacterized protein</fullName>
    </submittedName>
</protein>
<dbReference type="EMBL" id="CAJPEX010003098">
    <property type="protein sequence ID" value="CAG0921846.1"/>
    <property type="molecule type" value="Genomic_DNA"/>
</dbReference>
<sequence length="115" mass="13371">MTERRQLKGESAEPAKSSQMLKDSRAKSEANLLFLEPRLFHPGRKTRISRDLRQRTKGKQTGIDPLVCHLAHTLLRRAPQFFRLCVFWKGKEKSDRPTSRWEICASAAYMSVRDK</sequence>
<dbReference type="EMBL" id="OA885135">
    <property type="protein sequence ID" value="CAD7281694.1"/>
    <property type="molecule type" value="Genomic_DNA"/>
</dbReference>
<organism evidence="2">
    <name type="scientific">Notodromas monacha</name>
    <dbReference type="NCBI Taxonomy" id="399045"/>
    <lineage>
        <taxon>Eukaryota</taxon>
        <taxon>Metazoa</taxon>
        <taxon>Ecdysozoa</taxon>
        <taxon>Arthropoda</taxon>
        <taxon>Crustacea</taxon>
        <taxon>Oligostraca</taxon>
        <taxon>Ostracoda</taxon>
        <taxon>Podocopa</taxon>
        <taxon>Podocopida</taxon>
        <taxon>Cypridocopina</taxon>
        <taxon>Cypridoidea</taxon>
        <taxon>Cyprididae</taxon>
        <taxon>Notodromas</taxon>
    </lineage>
</organism>
<evidence type="ECO:0000313" key="2">
    <source>
        <dbReference type="EMBL" id="CAD7281694.1"/>
    </source>
</evidence>
<gene>
    <name evidence="2" type="ORF">NMOB1V02_LOCUS9332</name>
</gene>
<evidence type="ECO:0000313" key="3">
    <source>
        <dbReference type="Proteomes" id="UP000678499"/>
    </source>
</evidence>
<feature type="compositionally biased region" description="Basic and acidic residues" evidence="1">
    <location>
        <begin position="1"/>
        <end position="13"/>
    </location>
</feature>
<dbReference type="AlphaFoldDB" id="A0A7R9BU88"/>
<name>A0A7R9BU88_9CRUS</name>
<dbReference type="Proteomes" id="UP000678499">
    <property type="component" value="Unassembled WGS sequence"/>
</dbReference>
<evidence type="ECO:0000256" key="1">
    <source>
        <dbReference type="SAM" id="MobiDB-lite"/>
    </source>
</evidence>
<proteinExistence type="predicted"/>
<accession>A0A7R9BU88</accession>
<reference evidence="2" key="1">
    <citation type="submission" date="2020-11" db="EMBL/GenBank/DDBJ databases">
        <authorList>
            <person name="Tran Van P."/>
        </authorList>
    </citation>
    <scope>NUCLEOTIDE SEQUENCE</scope>
</reference>
<feature type="region of interest" description="Disordered" evidence="1">
    <location>
        <begin position="1"/>
        <end position="24"/>
    </location>
</feature>